<evidence type="ECO:0000256" key="6">
    <source>
        <dbReference type="ARBA" id="ARBA00023157"/>
    </source>
</evidence>
<dbReference type="InterPro" id="IPR000169">
    <property type="entry name" value="Pept_cys_AS"/>
</dbReference>
<dbReference type="SMART" id="SM00645">
    <property type="entry name" value="Pept_C1"/>
    <property type="match status" value="1"/>
</dbReference>
<comment type="caution">
    <text evidence="10">The sequence shown here is derived from an EMBL/GenBank/DDBJ whole genome shotgun (WGS) entry which is preliminary data.</text>
</comment>
<evidence type="ECO:0000256" key="1">
    <source>
        <dbReference type="ARBA" id="ARBA00008455"/>
    </source>
</evidence>
<dbReference type="PROSITE" id="PS00640">
    <property type="entry name" value="THIOL_PROTEASE_ASN"/>
    <property type="match status" value="1"/>
</dbReference>
<dbReference type="OrthoDB" id="10253408at2759"/>
<evidence type="ECO:0000313" key="10">
    <source>
        <dbReference type="EMBL" id="GFT99211.1"/>
    </source>
</evidence>
<dbReference type="SUPFAM" id="SSF54001">
    <property type="entry name" value="Cysteine proteinases"/>
    <property type="match status" value="1"/>
</dbReference>
<dbReference type="PROSITE" id="PS00139">
    <property type="entry name" value="THIOL_PROTEASE_CYS"/>
    <property type="match status" value="1"/>
</dbReference>
<feature type="domain" description="Peptidase C1A papain C-terminal" evidence="8">
    <location>
        <begin position="122"/>
        <end position="335"/>
    </location>
</feature>
<dbReference type="FunFam" id="3.90.70.10:FF:000006">
    <property type="entry name" value="Cathepsin S"/>
    <property type="match status" value="1"/>
</dbReference>
<dbReference type="Pfam" id="PF08246">
    <property type="entry name" value="Inhibitor_I29"/>
    <property type="match status" value="1"/>
</dbReference>
<protein>
    <submittedName>
        <fullName evidence="10">Cathepsin L1</fullName>
    </submittedName>
</protein>
<keyword evidence="5" id="KW-0865">Zymogen</keyword>
<evidence type="ECO:0000259" key="9">
    <source>
        <dbReference type="SMART" id="SM00848"/>
    </source>
</evidence>
<dbReference type="CDD" id="cd02248">
    <property type="entry name" value="Peptidase_C1A"/>
    <property type="match status" value="1"/>
</dbReference>
<gene>
    <name evidence="10" type="primary">CTSL</name>
    <name evidence="10" type="ORF">NPIL_535041</name>
</gene>
<sequence length="336" mass="37701">MTEGFRVVKKIMIRFILLLCFTSLPLTSAYRQSDKIWKHYMKIFDKSYKPVEENLRRVIWENAIDRIMKHNVEADLKMHSFKMEINHLSDKTPAELHSVTGYSMSNRTKSFNHFSAPSYLRVPSHVDWREEGLVTEVKNQGTCGSCWAFSTTGSLEGQHKRKTGKLVSLSEQNLIDCSQPEGNNGCHGGIMDFAFDYIKSNGIDTEDSYPYTAKEQTCHFKEKNVGANLTGYIDIPQGNEKALMKAVATIGPVSVAINAGGYGFVSYGSGIYEVEGCDPQKLSHAVLIVGYSSENGKDYWIVKNSWGPDWGENGYVRMARNKNLCGIANMASFPLV</sequence>
<dbReference type="InterPro" id="IPR000668">
    <property type="entry name" value="Peptidase_C1A_C"/>
</dbReference>
<evidence type="ECO:0000256" key="2">
    <source>
        <dbReference type="ARBA" id="ARBA00022670"/>
    </source>
</evidence>
<dbReference type="InterPro" id="IPR013201">
    <property type="entry name" value="Prot_inhib_I29"/>
</dbReference>
<dbReference type="PANTHER" id="PTHR12411">
    <property type="entry name" value="CYSTEINE PROTEASE FAMILY C1-RELATED"/>
    <property type="match status" value="1"/>
</dbReference>
<keyword evidence="2" id="KW-0645">Protease</keyword>
<dbReference type="InterPro" id="IPR038765">
    <property type="entry name" value="Papain-like_cys_pep_sf"/>
</dbReference>
<dbReference type="InterPro" id="IPR013128">
    <property type="entry name" value="Peptidase_C1A"/>
</dbReference>
<dbReference type="PROSITE" id="PS00639">
    <property type="entry name" value="THIOL_PROTEASE_HIS"/>
    <property type="match status" value="1"/>
</dbReference>
<keyword evidence="3" id="KW-0378">Hydrolase</keyword>
<reference evidence="10" key="1">
    <citation type="submission" date="2020-08" db="EMBL/GenBank/DDBJ databases">
        <title>Multicomponent nature underlies the extraordinary mechanical properties of spider dragline silk.</title>
        <authorList>
            <person name="Kono N."/>
            <person name="Nakamura H."/>
            <person name="Mori M."/>
            <person name="Yoshida Y."/>
            <person name="Ohtoshi R."/>
            <person name="Malay A.D."/>
            <person name="Moran D.A.P."/>
            <person name="Tomita M."/>
            <person name="Numata K."/>
            <person name="Arakawa K."/>
        </authorList>
    </citation>
    <scope>NUCLEOTIDE SEQUENCE</scope>
</reference>
<evidence type="ECO:0000256" key="5">
    <source>
        <dbReference type="ARBA" id="ARBA00023145"/>
    </source>
</evidence>
<dbReference type="SMART" id="SM00848">
    <property type="entry name" value="Inhibitor_I29"/>
    <property type="match status" value="1"/>
</dbReference>
<feature type="chain" id="PRO_5036446923" evidence="7">
    <location>
        <begin position="30"/>
        <end position="336"/>
    </location>
</feature>
<evidence type="ECO:0000259" key="8">
    <source>
        <dbReference type="SMART" id="SM00645"/>
    </source>
</evidence>
<keyword evidence="4" id="KW-0788">Thiol protease</keyword>
<comment type="similarity">
    <text evidence="1">Belongs to the peptidase C1 family.</text>
</comment>
<keyword evidence="11" id="KW-1185">Reference proteome</keyword>
<dbReference type="PRINTS" id="PR00705">
    <property type="entry name" value="PAPAIN"/>
</dbReference>
<organism evidence="10 11">
    <name type="scientific">Nephila pilipes</name>
    <name type="common">Giant wood spider</name>
    <name type="synonym">Nephila maculata</name>
    <dbReference type="NCBI Taxonomy" id="299642"/>
    <lineage>
        <taxon>Eukaryota</taxon>
        <taxon>Metazoa</taxon>
        <taxon>Ecdysozoa</taxon>
        <taxon>Arthropoda</taxon>
        <taxon>Chelicerata</taxon>
        <taxon>Arachnida</taxon>
        <taxon>Araneae</taxon>
        <taxon>Araneomorphae</taxon>
        <taxon>Entelegynae</taxon>
        <taxon>Araneoidea</taxon>
        <taxon>Nephilidae</taxon>
        <taxon>Nephila</taxon>
    </lineage>
</organism>
<dbReference type="InterPro" id="IPR039417">
    <property type="entry name" value="Peptidase_C1A_papain-like"/>
</dbReference>
<dbReference type="Pfam" id="PF00112">
    <property type="entry name" value="Peptidase_C1"/>
    <property type="match status" value="1"/>
</dbReference>
<dbReference type="InterPro" id="IPR025660">
    <property type="entry name" value="Pept_his_AS"/>
</dbReference>
<dbReference type="AlphaFoldDB" id="A0A8X6UDH1"/>
<accession>A0A8X6UDH1</accession>
<dbReference type="Gene3D" id="3.90.70.10">
    <property type="entry name" value="Cysteine proteinases"/>
    <property type="match status" value="1"/>
</dbReference>
<dbReference type="GO" id="GO:0008234">
    <property type="term" value="F:cysteine-type peptidase activity"/>
    <property type="evidence" value="ECO:0007669"/>
    <property type="project" value="UniProtKB-KW"/>
</dbReference>
<dbReference type="GO" id="GO:0006508">
    <property type="term" value="P:proteolysis"/>
    <property type="evidence" value="ECO:0007669"/>
    <property type="project" value="UniProtKB-KW"/>
</dbReference>
<evidence type="ECO:0000256" key="7">
    <source>
        <dbReference type="SAM" id="SignalP"/>
    </source>
</evidence>
<name>A0A8X6UDH1_NEPPI</name>
<keyword evidence="7" id="KW-0732">Signal</keyword>
<dbReference type="Proteomes" id="UP000887013">
    <property type="component" value="Unassembled WGS sequence"/>
</dbReference>
<dbReference type="EMBL" id="BMAW01122516">
    <property type="protein sequence ID" value="GFT99211.1"/>
    <property type="molecule type" value="Genomic_DNA"/>
</dbReference>
<proteinExistence type="inferred from homology"/>
<evidence type="ECO:0000256" key="4">
    <source>
        <dbReference type="ARBA" id="ARBA00022807"/>
    </source>
</evidence>
<evidence type="ECO:0000313" key="11">
    <source>
        <dbReference type="Proteomes" id="UP000887013"/>
    </source>
</evidence>
<dbReference type="InterPro" id="IPR025661">
    <property type="entry name" value="Pept_asp_AS"/>
</dbReference>
<evidence type="ECO:0000256" key="3">
    <source>
        <dbReference type="ARBA" id="ARBA00022801"/>
    </source>
</evidence>
<feature type="signal peptide" evidence="7">
    <location>
        <begin position="1"/>
        <end position="29"/>
    </location>
</feature>
<keyword evidence="6" id="KW-1015">Disulfide bond</keyword>
<feature type="domain" description="Cathepsin propeptide inhibitor" evidence="9">
    <location>
        <begin position="37"/>
        <end position="96"/>
    </location>
</feature>